<dbReference type="AlphaFoldDB" id="A0A922DII2"/>
<reference evidence="3" key="1">
    <citation type="submission" date="2021-01" db="EMBL/GenBank/DDBJ databases">
        <authorList>
            <person name="Lovell J.T."/>
            <person name="Bentley N."/>
            <person name="Bhattarai G."/>
            <person name="Jenkins J.W."/>
            <person name="Sreedasyam A."/>
            <person name="Alarcon Y."/>
            <person name="Bock C."/>
            <person name="Boston L."/>
            <person name="Carlson J."/>
            <person name="Cervantes K."/>
            <person name="Clermont K."/>
            <person name="Krom N."/>
            <person name="Kubenka K."/>
            <person name="Mamidi S."/>
            <person name="Mattison C."/>
            <person name="Monteros M."/>
            <person name="Pisani C."/>
            <person name="Plott C."/>
            <person name="Rajasekar S."/>
            <person name="Rhein H.S."/>
            <person name="Rohla C."/>
            <person name="Song M."/>
            <person name="Hilaire R.S."/>
            <person name="Shu S."/>
            <person name="Wells L."/>
            <person name="Wang X."/>
            <person name="Webber J."/>
            <person name="Heerema R.J."/>
            <person name="Klein P."/>
            <person name="Conner P."/>
            <person name="Grauke L."/>
            <person name="Grimwood J."/>
            <person name="Schmutz J."/>
            <person name="Randall J.J."/>
        </authorList>
    </citation>
    <scope>NUCLEOTIDE SEQUENCE</scope>
    <source>
        <tissue evidence="3">Leaf</tissue>
    </source>
</reference>
<organism evidence="3 4">
    <name type="scientific">Carya illinoinensis</name>
    <name type="common">Pecan</name>
    <dbReference type="NCBI Taxonomy" id="32201"/>
    <lineage>
        <taxon>Eukaryota</taxon>
        <taxon>Viridiplantae</taxon>
        <taxon>Streptophyta</taxon>
        <taxon>Embryophyta</taxon>
        <taxon>Tracheophyta</taxon>
        <taxon>Spermatophyta</taxon>
        <taxon>Magnoliopsida</taxon>
        <taxon>eudicotyledons</taxon>
        <taxon>Gunneridae</taxon>
        <taxon>Pentapetalae</taxon>
        <taxon>rosids</taxon>
        <taxon>fabids</taxon>
        <taxon>Fagales</taxon>
        <taxon>Juglandaceae</taxon>
        <taxon>Carya</taxon>
    </lineage>
</organism>
<dbReference type="Proteomes" id="UP000811246">
    <property type="component" value="Chromosome 12"/>
</dbReference>
<comment type="caution">
    <text evidence="3">The sequence shown here is derived from an EMBL/GenBank/DDBJ whole genome shotgun (WGS) entry which is preliminary data.</text>
</comment>
<name>A0A922DII2_CARIL</name>
<dbReference type="PANTHER" id="PTHR39708:SF2">
    <property type="entry name" value="BLOC-1-RELATED COMPLEX SUBUNIT 6 C-TERMINAL HELIX DOMAIN-CONTAINING PROTEIN"/>
    <property type="match status" value="1"/>
</dbReference>
<accession>A0A922DII2</accession>
<dbReference type="InterPro" id="IPR046465">
    <property type="entry name" value="BORCS6_C"/>
</dbReference>
<sequence length="127" mass="14005">MVENEEREAQGEHYETNPEILISKPTLNPPSTRPQTLPEPFEESNPALGQIEILRALEVMERDFVAIADSFTSLFSSLHLAISNVTGSSVNHMHCFTDAVGCLQESVLDAATKGNRYINSCPSLNLM</sequence>
<dbReference type="PANTHER" id="PTHR39708">
    <property type="entry name" value="OS07G0483400 PROTEIN"/>
    <property type="match status" value="1"/>
</dbReference>
<feature type="domain" description="BLOC-1-related complex subunit 6 C-terminal helix" evidence="2">
    <location>
        <begin position="55"/>
        <end position="125"/>
    </location>
</feature>
<feature type="compositionally biased region" description="Basic and acidic residues" evidence="1">
    <location>
        <begin position="7"/>
        <end position="16"/>
    </location>
</feature>
<evidence type="ECO:0000313" key="3">
    <source>
        <dbReference type="EMBL" id="KAG6685009.1"/>
    </source>
</evidence>
<evidence type="ECO:0000256" key="1">
    <source>
        <dbReference type="SAM" id="MobiDB-lite"/>
    </source>
</evidence>
<evidence type="ECO:0000313" key="4">
    <source>
        <dbReference type="Proteomes" id="UP000811246"/>
    </source>
</evidence>
<protein>
    <recommendedName>
        <fullName evidence="2">BLOC-1-related complex subunit 6 C-terminal helix domain-containing protein</fullName>
    </recommendedName>
</protein>
<feature type="region of interest" description="Disordered" evidence="1">
    <location>
        <begin position="1"/>
        <end position="44"/>
    </location>
</feature>
<proteinExistence type="predicted"/>
<gene>
    <name evidence="3" type="ORF">I3842_12G091400</name>
</gene>
<dbReference type="Pfam" id="PF10157">
    <property type="entry name" value="BORCS6"/>
    <property type="match status" value="1"/>
</dbReference>
<evidence type="ECO:0000259" key="2">
    <source>
        <dbReference type="Pfam" id="PF10157"/>
    </source>
</evidence>
<dbReference type="EMBL" id="CM031836">
    <property type="protein sequence ID" value="KAG6685009.1"/>
    <property type="molecule type" value="Genomic_DNA"/>
</dbReference>